<dbReference type="PANTHER" id="PTHR43210">
    <property type="entry name" value="DETHIOBIOTIN SYNTHETASE"/>
    <property type="match status" value="1"/>
</dbReference>
<sequence length="243" mass="27578">MKAVYIIGTDTDVGKTFICAGLCWALKEKGYNIGYFKPVLSGAKRRGKMLIPQDTEFVVNFAKIEGDIYRLTPFIFEKPASPHIAASDENIDINVYQIKQTFEDLSQNYEFVVIEGCGGLAVPLKEEKNQFYMQYQLIKEICNNVILVTTTKLGTINHTLLTVEFAKAYGLCLKGIIVNMYKNEPDEDKVINTIAKFTNIPILAKVDFINDFPSDVDENKFKNVFKKCFDDRAIMKIMGVFEC</sequence>
<feature type="binding site" evidence="8">
    <location>
        <begin position="12"/>
        <end position="17"/>
    </location>
    <ligand>
        <name>ATP</name>
        <dbReference type="ChEBI" id="CHEBI:30616"/>
    </ligand>
</feature>
<dbReference type="GO" id="GO:0005829">
    <property type="term" value="C:cytosol"/>
    <property type="evidence" value="ECO:0007669"/>
    <property type="project" value="TreeGrafter"/>
</dbReference>
<feature type="binding site" evidence="8">
    <location>
        <position position="41"/>
    </location>
    <ligand>
        <name>substrate</name>
    </ligand>
</feature>
<dbReference type="PIRSF" id="PIRSF006755">
    <property type="entry name" value="DTB_synth"/>
    <property type="match status" value="1"/>
</dbReference>
<dbReference type="UniPathway" id="UPA00078">
    <property type="reaction ID" value="UER00161"/>
</dbReference>
<dbReference type="FunFam" id="3.40.50.300:FF:000292">
    <property type="entry name" value="ATP-dependent dethiobiotin synthetase BioD"/>
    <property type="match status" value="1"/>
</dbReference>
<dbReference type="InterPro" id="IPR004472">
    <property type="entry name" value="DTB_synth_BioD"/>
</dbReference>
<dbReference type="EC" id="6.3.3.3" evidence="8"/>
<evidence type="ECO:0000313" key="10">
    <source>
        <dbReference type="Proteomes" id="UP000282930"/>
    </source>
</evidence>
<feature type="binding site" evidence="8">
    <location>
        <position position="16"/>
    </location>
    <ligand>
        <name>Mg(2+)</name>
        <dbReference type="ChEBI" id="CHEBI:18420"/>
    </ligand>
</feature>
<dbReference type="NCBIfam" id="TIGR00347">
    <property type="entry name" value="bioD"/>
    <property type="match status" value="1"/>
</dbReference>
<evidence type="ECO:0000256" key="4">
    <source>
        <dbReference type="ARBA" id="ARBA00022741"/>
    </source>
</evidence>
<dbReference type="GO" id="GO:0009102">
    <property type="term" value="P:biotin biosynthetic process"/>
    <property type="evidence" value="ECO:0007669"/>
    <property type="project" value="UniProtKB-UniRule"/>
</dbReference>
<dbReference type="GO" id="GO:0000287">
    <property type="term" value="F:magnesium ion binding"/>
    <property type="evidence" value="ECO:0007669"/>
    <property type="project" value="UniProtKB-UniRule"/>
</dbReference>
<dbReference type="GO" id="GO:0004141">
    <property type="term" value="F:dethiobiotin synthase activity"/>
    <property type="evidence" value="ECO:0007669"/>
    <property type="project" value="UniProtKB-UniRule"/>
</dbReference>
<protein>
    <recommendedName>
        <fullName evidence="8">ATP-dependent dethiobiotin synthetase BioD</fullName>
        <ecNumber evidence="8">6.3.3.3</ecNumber>
    </recommendedName>
    <alternativeName>
        <fullName evidence="8">DTB synthetase</fullName>
        <shortName evidence="8">DTBS</shortName>
    </alternativeName>
    <alternativeName>
        <fullName evidence="8">Dethiobiotin synthase</fullName>
    </alternativeName>
</protein>
<gene>
    <name evidence="8 9" type="primary">bioD</name>
    <name evidence="9" type="ORF">ELD05_01550</name>
</gene>
<keyword evidence="4 8" id="KW-0547">Nucleotide-binding</keyword>
<evidence type="ECO:0000256" key="1">
    <source>
        <dbReference type="ARBA" id="ARBA00022490"/>
    </source>
</evidence>
<keyword evidence="2 8" id="KW-0436">Ligase</keyword>
<keyword evidence="10" id="KW-1185">Reference proteome</keyword>
<keyword evidence="3 8" id="KW-0479">Metal-binding</keyword>
<comment type="function">
    <text evidence="8">Catalyzes a mechanistically unusual reaction, the ATP-dependent insertion of CO2 between the N7 and N8 nitrogen atoms of 7,8-diaminopelargonic acid (DAPA, also called 7,8-diammoniononanoate) to form a ureido ring.</text>
</comment>
<dbReference type="PANTHER" id="PTHR43210:SF5">
    <property type="entry name" value="DETHIOBIOTIN SYNTHETASE"/>
    <property type="match status" value="1"/>
</dbReference>
<dbReference type="Pfam" id="PF13500">
    <property type="entry name" value="AAA_26"/>
    <property type="match status" value="1"/>
</dbReference>
<dbReference type="GO" id="GO:0042803">
    <property type="term" value="F:protein homodimerization activity"/>
    <property type="evidence" value="ECO:0007669"/>
    <property type="project" value="UniProtKB-ARBA"/>
</dbReference>
<dbReference type="Gene3D" id="3.40.50.300">
    <property type="entry name" value="P-loop containing nucleotide triphosphate hydrolases"/>
    <property type="match status" value="1"/>
</dbReference>
<feature type="binding site" evidence="8">
    <location>
        <position position="115"/>
    </location>
    <ligand>
        <name>Mg(2+)</name>
        <dbReference type="ChEBI" id="CHEBI:18420"/>
    </ligand>
</feature>
<evidence type="ECO:0000313" key="9">
    <source>
        <dbReference type="EMBL" id="AZT89467.1"/>
    </source>
</evidence>
<feature type="binding site" evidence="8">
    <location>
        <position position="54"/>
    </location>
    <ligand>
        <name>Mg(2+)</name>
        <dbReference type="ChEBI" id="CHEBI:18420"/>
    </ligand>
</feature>
<dbReference type="AlphaFoldDB" id="A0A3T0D2J7"/>
<dbReference type="GO" id="GO:0005524">
    <property type="term" value="F:ATP binding"/>
    <property type="evidence" value="ECO:0007669"/>
    <property type="project" value="UniProtKB-UniRule"/>
</dbReference>
<keyword evidence="6 8" id="KW-0067">ATP-binding</keyword>
<evidence type="ECO:0000256" key="6">
    <source>
        <dbReference type="ARBA" id="ARBA00022840"/>
    </source>
</evidence>
<comment type="similarity">
    <text evidence="8">Belongs to the dethiobiotin synthetase family.</text>
</comment>
<accession>A0A3T0D2J7</accession>
<evidence type="ECO:0000256" key="7">
    <source>
        <dbReference type="ARBA" id="ARBA00022842"/>
    </source>
</evidence>
<comment type="subcellular location">
    <subcellularLocation>
        <location evidence="8">Cytoplasm</location>
    </subcellularLocation>
</comment>
<organism evidence="9 10">
    <name type="scientific">Caldicellulosiruptor changbaiensis</name>
    <dbReference type="NCBI Taxonomy" id="1222016"/>
    <lineage>
        <taxon>Bacteria</taxon>
        <taxon>Bacillati</taxon>
        <taxon>Bacillota</taxon>
        <taxon>Bacillota incertae sedis</taxon>
        <taxon>Caldicellulosiruptorales</taxon>
        <taxon>Caldicellulosiruptoraceae</taxon>
        <taxon>Caldicellulosiruptor</taxon>
    </lineage>
</organism>
<evidence type="ECO:0000256" key="5">
    <source>
        <dbReference type="ARBA" id="ARBA00022756"/>
    </source>
</evidence>
<comment type="catalytic activity">
    <reaction evidence="8">
        <text>(7R,8S)-7,8-diammoniononanoate + CO2 + ATP = (4R,5S)-dethiobiotin + ADP + phosphate + 3 H(+)</text>
        <dbReference type="Rhea" id="RHEA:15805"/>
        <dbReference type="ChEBI" id="CHEBI:15378"/>
        <dbReference type="ChEBI" id="CHEBI:16526"/>
        <dbReference type="ChEBI" id="CHEBI:30616"/>
        <dbReference type="ChEBI" id="CHEBI:43474"/>
        <dbReference type="ChEBI" id="CHEBI:149469"/>
        <dbReference type="ChEBI" id="CHEBI:149473"/>
        <dbReference type="ChEBI" id="CHEBI:456216"/>
        <dbReference type="EC" id="6.3.3.3"/>
    </reaction>
</comment>
<name>A0A3T0D2J7_9FIRM</name>
<comment type="caution">
    <text evidence="8">Lacks conserved residue(s) required for the propagation of feature annotation.</text>
</comment>
<dbReference type="CDD" id="cd03109">
    <property type="entry name" value="DTBS"/>
    <property type="match status" value="1"/>
</dbReference>
<dbReference type="HAMAP" id="MF_00336">
    <property type="entry name" value="BioD"/>
    <property type="match status" value="1"/>
</dbReference>
<feature type="binding site" evidence="8">
    <location>
        <begin position="179"/>
        <end position="180"/>
    </location>
    <ligand>
        <name>ATP</name>
        <dbReference type="ChEBI" id="CHEBI:30616"/>
    </ligand>
</feature>
<comment type="pathway">
    <text evidence="8">Cofactor biosynthesis; biotin biosynthesis; biotin from 7,8-diaminononanoate: step 1/2.</text>
</comment>
<keyword evidence="5 8" id="KW-0093">Biotin biosynthesis</keyword>
<proteinExistence type="inferred from homology"/>
<reference evidence="9 10" key="1">
    <citation type="submission" date="2018-12" db="EMBL/GenBank/DDBJ databases">
        <title>Genome sequence from the cellulolytic species, Caldicellulosiruptor changbaiensis.</title>
        <authorList>
            <person name="Blumer-Schuette S.E."/>
            <person name="Mendoza C."/>
        </authorList>
    </citation>
    <scope>NUCLEOTIDE SEQUENCE [LARGE SCALE GENOMIC DNA]</scope>
    <source>
        <strain evidence="9 10">CBS-Z</strain>
    </source>
</reference>
<evidence type="ECO:0000256" key="2">
    <source>
        <dbReference type="ARBA" id="ARBA00022598"/>
    </source>
</evidence>
<feature type="binding site" evidence="8">
    <location>
        <position position="54"/>
    </location>
    <ligand>
        <name>ATP</name>
        <dbReference type="ChEBI" id="CHEBI:30616"/>
    </ligand>
</feature>
<feature type="active site" evidence="8">
    <location>
        <position position="37"/>
    </location>
</feature>
<dbReference type="RefSeq" id="WP_127351091.1">
    <property type="nucleotide sequence ID" value="NZ_CP034791.1"/>
</dbReference>
<keyword evidence="1 8" id="KW-0963">Cytoplasm</keyword>
<dbReference type="Proteomes" id="UP000282930">
    <property type="component" value="Chromosome"/>
</dbReference>
<comment type="subunit">
    <text evidence="8">Homodimer.</text>
</comment>
<dbReference type="SUPFAM" id="SSF52540">
    <property type="entry name" value="P-loop containing nucleoside triphosphate hydrolases"/>
    <property type="match status" value="1"/>
</dbReference>
<dbReference type="EMBL" id="CP034791">
    <property type="protein sequence ID" value="AZT89467.1"/>
    <property type="molecule type" value="Genomic_DNA"/>
</dbReference>
<evidence type="ECO:0000256" key="3">
    <source>
        <dbReference type="ARBA" id="ARBA00022723"/>
    </source>
</evidence>
<dbReference type="KEGG" id="ccha:ELD05_01550"/>
<keyword evidence="7 8" id="KW-0460">Magnesium</keyword>
<feature type="binding site" evidence="8">
    <location>
        <begin position="115"/>
        <end position="118"/>
    </location>
    <ligand>
        <name>ATP</name>
        <dbReference type="ChEBI" id="CHEBI:30616"/>
    </ligand>
</feature>
<evidence type="ECO:0000256" key="8">
    <source>
        <dbReference type="HAMAP-Rule" id="MF_00336"/>
    </source>
</evidence>
<comment type="cofactor">
    <cofactor evidence="8">
        <name>Mg(2+)</name>
        <dbReference type="ChEBI" id="CHEBI:18420"/>
    </cofactor>
</comment>
<dbReference type="InterPro" id="IPR027417">
    <property type="entry name" value="P-loop_NTPase"/>
</dbReference>